<dbReference type="PANTHER" id="PTHR47791">
    <property type="entry name" value="MEIOTICALLY UP-REGULATED GENE 191 PROTEIN"/>
    <property type="match status" value="1"/>
</dbReference>
<dbReference type="InterPro" id="IPR005198">
    <property type="entry name" value="Glyco_hydro_76"/>
</dbReference>
<name>A0ABX7Y4B5_9ACTN</name>
<dbReference type="PANTHER" id="PTHR47791:SF3">
    <property type="entry name" value="MEIOTICALLY UP-REGULATED GENE 191 PROTEIN"/>
    <property type="match status" value="1"/>
</dbReference>
<dbReference type="Proteomes" id="UP000678513">
    <property type="component" value="Chromosome"/>
</dbReference>
<dbReference type="SUPFAM" id="SSF48208">
    <property type="entry name" value="Six-hairpin glycosidases"/>
    <property type="match status" value="1"/>
</dbReference>
<dbReference type="EMBL" id="CP072384">
    <property type="protein sequence ID" value="QUC07714.1"/>
    <property type="molecule type" value="Genomic_DNA"/>
</dbReference>
<gene>
    <name evidence="1" type="ORF">J5A65_12410</name>
</gene>
<keyword evidence="2" id="KW-1185">Reference proteome</keyword>
<dbReference type="Gene3D" id="1.50.10.20">
    <property type="match status" value="1"/>
</dbReference>
<sequence length="348" mass="38251">MQTDTPAGRAALAEQAVLTRSIRRIWALPGTRGGVISHPSRLSHRLFLAWHYWWQAHLLDCITDAQLRAPSLQRARLARRMARASLIRNGGRRTNRFYDDMAWWGLALQRAQDVFELSFSAASIIRACRGAIRAEGVVPWRIGDNFLNAPANGPVAIMLARAGYRDEAVRITDWIAGNLMLGNGLVADGIVQTPEGPRRDDTIYTYCQGVVLGAELEVMGSQSPRRIADLVAATSRHLTYEGVMIGRDGDDGGLFAGILARYLALVANRLEGDDATRELAAHMVRVSADAAWRNAAEGADGLPVFGHEWSQPAQVPDRRSRIPERDLSVQASAWMLLEAAAALPSRWA</sequence>
<organism evidence="1 2">
    <name type="scientific">Arachnia rubra</name>
    <dbReference type="NCBI Taxonomy" id="1547448"/>
    <lineage>
        <taxon>Bacteria</taxon>
        <taxon>Bacillati</taxon>
        <taxon>Actinomycetota</taxon>
        <taxon>Actinomycetes</taxon>
        <taxon>Propionibacteriales</taxon>
        <taxon>Propionibacteriaceae</taxon>
        <taxon>Arachnia</taxon>
    </lineage>
</organism>
<keyword evidence="1" id="KW-0378">Hydrolase</keyword>
<accession>A0ABX7Y4B5</accession>
<dbReference type="InterPro" id="IPR008928">
    <property type="entry name" value="6-hairpin_glycosidase_sf"/>
</dbReference>
<dbReference type="GO" id="GO:0016787">
    <property type="term" value="F:hydrolase activity"/>
    <property type="evidence" value="ECO:0007669"/>
    <property type="project" value="UniProtKB-KW"/>
</dbReference>
<protein>
    <submittedName>
        <fullName evidence="1">Glycosyl hydrolase</fullName>
    </submittedName>
</protein>
<dbReference type="Pfam" id="PF03663">
    <property type="entry name" value="Glyco_hydro_76"/>
    <property type="match status" value="1"/>
</dbReference>
<dbReference type="RefSeq" id="WP_212322428.1">
    <property type="nucleotide sequence ID" value="NZ_AP024463.1"/>
</dbReference>
<dbReference type="InterPro" id="IPR053169">
    <property type="entry name" value="MUG_Protein"/>
</dbReference>
<reference evidence="1 2" key="1">
    <citation type="submission" date="2021-03" db="EMBL/GenBank/DDBJ databases">
        <title>Human Oral Microbial Genomes.</title>
        <authorList>
            <person name="Johnston C.D."/>
            <person name="Chen T."/>
            <person name="Dewhirst F.E."/>
        </authorList>
    </citation>
    <scope>NUCLEOTIDE SEQUENCE [LARGE SCALE GENOMIC DNA]</scope>
    <source>
        <strain evidence="1 2">DSMZ 100122</strain>
    </source>
</reference>
<evidence type="ECO:0000313" key="1">
    <source>
        <dbReference type="EMBL" id="QUC07714.1"/>
    </source>
</evidence>
<evidence type="ECO:0000313" key="2">
    <source>
        <dbReference type="Proteomes" id="UP000678513"/>
    </source>
</evidence>
<proteinExistence type="predicted"/>